<dbReference type="Pfam" id="PF04973">
    <property type="entry name" value="NMN_transporter"/>
    <property type="match status" value="1"/>
</dbReference>
<keyword evidence="3" id="KW-1003">Cell membrane</keyword>
<feature type="transmembrane region" description="Helical" evidence="7">
    <location>
        <begin position="22"/>
        <end position="38"/>
    </location>
</feature>
<accession>A0A381P325</accession>
<dbReference type="InterPro" id="IPR006419">
    <property type="entry name" value="NMN_transpt_PnuC"/>
</dbReference>
<dbReference type="EMBL" id="UINC01000776">
    <property type="protein sequence ID" value="SUZ60944.1"/>
    <property type="molecule type" value="Genomic_DNA"/>
</dbReference>
<sequence length="181" mass="21364">MIEYIAVVFGILSVWYAQKNKVLVFPTGIISVLIYVYLTYENKLYADTGINIYYFIMSVYGWVLWTTKNKKIKKEISFSSKQENLISASLCIFFFLIIQYALNKTDSDVVFLDSITTALSLTGMLLLARRKLENWIYWIIADIIYIPLYIYKELYPTSLQFFIFLILAILGYRNWKKELKK</sequence>
<keyword evidence="6 7" id="KW-0472">Membrane</keyword>
<evidence type="ECO:0000256" key="2">
    <source>
        <dbReference type="ARBA" id="ARBA00022448"/>
    </source>
</evidence>
<feature type="transmembrane region" description="Helical" evidence="7">
    <location>
        <begin position="44"/>
        <end position="65"/>
    </location>
</feature>
<dbReference type="AlphaFoldDB" id="A0A381P325"/>
<comment type="subcellular location">
    <subcellularLocation>
        <location evidence="1">Cell membrane</location>
        <topology evidence="1">Multi-pass membrane protein</topology>
    </subcellularLocation>
</comment>
<gene>
    <name evidence="8" type="ORF">METZ01_LOCUS13798</name>
</gene>
<feature type="transmembrane region" description="Helical" evidence="7">
    <location>
        <begin position="109"/>
        <end position="128"/>
    </location>
</feature>
<evidence type="ECO:0000256" key="6">
    <source>
        <dbReference type="ARBA" id="ARBA00023136"/>
    </source>
</evidence>
<keyword evidence="2" id="KW-0813">Transport</keyword>
<evidence type="ECO:0000313" key="8">
    <source>
        <dbReference type="EMBL" id="SUZ60944.1"/>
    </source>
</evidence>
<dbReference type="GO" id="GO:0005886">
    <property type="term" value="C:plasma membrane"/>
    <property type="evidence" value="ECO:0007669"/>
    <property type="project" value="UniProtKB-SubCell"/>
</dbReference>
<dbReference type="PANTHER" id="PTHR36122:SF2">
    <property type="entry name" value="NICOTINAMIDE RIBOSIDE TRANSPORTER PNUC"/>
    <property type="match status" value="1"/>
</dbReference>
<keyword evidence="5 7" id="KW-1133">Transmembrane helix</keyword>
<organism evidence="8">
    <name type="scientific">marine metagenome</name>
    <dbReference type="NCBI Taxonomy" id="408172"/>
    <lineage>
        <taxon>unclassified sequences</taxon>
        <taxon>metagenomes</taxon>
        <taxon>ecological metagenomes</taxon>
    </lineage>
</organism>
<evidence type="ECO:0008006" key="9">
    <source>
        <dbReference type="Google" id="ProtNLM"/>
    </source>
</evidence>
<evidence type="ECO:0000256" key="4">
    <source>
        <dbReference type="ARBA" id="ARBA00022692"/>
    </source>
</evidence>
<evidence type="ECO:0000256" key="3">
    <source>
        <dbReference type="ARBA" id="ARBA00022475"/>
    </source>
</evidence>
<feature type="transmembrane region" description="Helical" evidence="7">
    <location>
        <begin position="157"/>
        <end position="175"/>
    </location>
</feature>
<dbReference type="GO" id="GO:0034257">
    <property type="term" value="F:nicotinamide riboside transmembrane transporter activity"/>
    <property type="evidence" value="ECO:0007669"/>
    <property type="project" value="InterPro"/>
</dbReference>
<keyword evidence="4 7" id="KW-0812">Transmembrane</keyword>
<evidence type="ECO:0000256" key="1">
    <source>
        <dbReference type="ARBA" id="ARBA00004651"/>
    </source>
</evidence>
<reference evidence="8" key="1">
    <citation type="submission" date="2018-05" db="EMBL/GenBank/DDBJ databases">
        <authorList>
            <person name="Lanie J.A."/>
            <person name="Ng W.-L."/>
            <person name="Kazmierczak K.M."/>
            <person name="Andrzejewski T.M."/>
            <person name="Davidsen T.M."/>
            <person name="Wayne K.J."/>
            <person name="Tettelin H."/>
            <person name="Glass J.I."/>
            <person name="Rusch D."/>
            <person name="Podicherti R."/>
            <person name="Tsui H.-C.T."/>
            <person name="Winkler M.E."/>
        </authorList>
    </citation>
    <scope>NUCLEOTIDE SEQUENCE</scope>
</reference>
<evidence type="ECO:0000256" key="7">
    <source>
        <dbReference type="SAM" id="Phobius"/>
    </source>
</evidence>
<proteinExistence type="predicted"/>
<feature type="transmembrane region" description="Helical" evidence="7">
    <location>
        <begin position="135"/>
        <end position="151"/>
    </location>
</feature>
<dbReference type="NCBIfam" id="TIGR01528">
    <property type="entry name" value="NMN_trans_PnuC"/>
    <property type="match status" value="1"/>
</dbReference>
<name>A0A381P325_9ZZZZ</name>
<evidence type="ECO:0000256" key="5">
    <source>
        <dbReference type="ARBA" id="ARBA00022989"/>
    </source>
</evidence>
<dbReference type="PANTHER" id="PTHR36122">
    <property type="entry name" value="NICOTINAMIDE RIBOSIDE TRANSPORTER PNUC"/>
    <property type="match status" value="1"/>
</dbReference>
<protein>
    <recommendedName>
        <fullName evidence="9">Nicotinamide mononucleotide transporter PnuC</fullName>
    </recommendedName>
</protein>
<feature type="transmembrane region" description="Helical" evidence="7">
    <location>
        <begin position="85"/>
        <end position="103"/>
    </location>
</feature>